<dbReference type="PANTHER" id="PTHR23355">
    <property type="entry name" value="RIBONUCLEASE"/>
    <property type="match status" value="1"/>
</dbReference>
<feature type="domain" description="RNB" evidence="1">
    <location>
        <begin position="195"/>
        <end position="441"/>
    </location>
</feature>
<name>A0A6C0DXM6_9ZZZZ</name>
<reference evidence="2" key="1">
    <citation type="journal article" date="2020" name="Nature">
        <title>Giant virus diversity and host interactions through global metagenomics.</title>
        <authorList>
            <person name="Schulz F."/>
            <person name="Roux S."/>
            <person name="Paez-Espino D."/>
            <person name="Jungbluth S."/>
            <person name="Walsh D.A."/>
            <person name="Denef V.J."/>
            <person name="McMahon K.D."/>
            <person name="Konstantinidis K.T."/>
            <person name="Eloe-Fadrosh E.A."/>
            <person name="Kyrpides N.C."/>
            <person name="Woyke T."/>
        </authorList>
    </citation>
    <scope>NUCLEOTIDE SEQUENCE</scope>
    <source>
        <strain evidence="2">GVMAG-M-3300023174-92</strain>
    </source>
</reference>
<dbReference type="GO" id="GO:0006402">
    <property type="term" value="P:mRNA catabolic process"/>
    <property type="evidence" value="ECO:0007669"/>
    <property type="project" value="TreeGrafter"/>
</dbReference>
<dbReference type="EMBL" id="MN739693">
    <property type="protein sequence ID" value="QHT21484.1"/>
    <property type="molecule type" value="Genomic_DNA"/>
</dbReference>
<dbReference type="AlphaFoldDB" id="A0A6C0DXM6"/>
<dbReference type="Pfam" id="PF00773">
    <property type="entry name" value="RNB"/>
    <property type="match status" value="1"/>
</dbReference>
<proteinExistence type="predicted"/>
<accession>A0A6C0DXM6</accession>
<dbReference type="GO" id="GO:0000175">
    <property type="term" value="F:3'-5'-RNA exonuclease activity"/>
    <property type="evidence" value="ECO:0007669"/>
    <property type="project" value="TreeGrafter"/>
</dbReference>
<sequence length="554" mass="64660">MKTYVIQIHSSDYSSWEIYDNSLGEPYTNIAGSVDIDPVKCRLFSRDTFFYEADVFTLDRSSIRAGETIAGVLILEQNKTFGRTKNKKRLLYRCIPNNRELPAFLVPYDPSVSFSKIQKNKYVTFVFDQWENTHPQGLLTNVIGDVDVLENYYEYQMFSKGLHTSMKDFTEKVRDAFRNTSVEAWVEKMREKYTLEDRTHRRDIFSIDGENCQDIDDAVSIRETGENIYTVSVYIANVALWIEALGAWPLFTDRVSTIYLPHQKYGMLPNLLSDDICSLREGRDRVAFATDIVISATDGCILSTSFHNVLIRVSKNYVYEEPSLRDNPVYTRMYELTRKISDINTSAELISFWMVKTNTVCGEHMKMNEVGIFRATEKNENIHAHAAIQQEWAGYSGKYVLYSTDVVHEVMKITHYIHITSPIRRLVDFLNQIAFVRLYLALSTESFNYLENWKSKMDSLNDSMRKIKKGQNESWLLYHFYKDPNIIGRNHYGRIVDKKMSGGIFKYSVYLAEYRLFTSFKTNEILEPSCVISFRLYLFESEHEVKRKVRIEMS</sequence>
<dbReference type="InterPro" id="IPR001900">
    <property type="entry name" value="RNase_II/R"/>
</dbReference>
<dbReference type="SMART" id="SM00955">
    <property type="entry name" value="RNB"/>
    <property type="match status" value="1"/>
</dbReference>
<dbReference type="InterPro" id="IPR012340">
    <property type="entry name" value="NA-bd_OB-fold"/>
</dbReference>
<protein>
    <recommendedName>
        <fullName evidence="1">RNB domain-containing protein</fullName>
    </recommendedName>
</protein>
<dbReference type="SUPFAM" id="SSF50249">
    <property type="entry name" value="Nucleic acid-binding proteins"/>
    <property type="match status" value="1"/>
</dbReference>
<evidence type="ECO:0000313" key="2">
    <source>
        <dbReference type="EMBL" id="QHT21484.1"/>
    </source>
</evidence>
<evidence type="ECO:0000259" key="1">
    <source>
        <dbReference type="SMART" id="SM00955"/>
    </source>
</evidence>
<dbReference type="InterPro" id="IPR050180">
    <property type="entry name" value="RNR_Ribonuclease"/>
</dbReference>
<dbReference type="PANTHER" id="PTHR23355:SF9">
    <property type="entry name" value="DIS3-LIKE EXONUCLEASE 2"/>
    <property type="match status" value="1"/>
</dbReference>
<organism evidence="2">
    <name type="scientific">viral metagenome</name>
    <dbReference type="NCBI Taxonomy" id="1070528"/>
    <lineage>
        <taxon>unclassified sequences</taxon>
        <taxon>metagenomes</taxon>
        <taxon>organismal metagenomes</taxon>
    </lineage>
</organism>
<dbReference type="GO" id="GO:0000932">
    <property type="term" value="C:P-body"/>
    <property type="evidence" value="ECO:0007669"/>
    <property type="project" value="TreeGrafter"/>
</dbReference>
<dbReference type="GO" id="GO:0003723">
    <property type="term" value="F:RNA binding"/>
    <property type="evidence" value="ECO:0007669"/>
    <property type="project" value="InterPro"/>
</dbReference>